<dbReference type="PANTHER" id="PTHR11659:SF0">
    <property type="entry name" value="GLUTAMYL-TRNA(GLN) AMIDOTRANSFERASE SUBUNIT B, MITOCHONDRIAL"/>
    <property type="match status" value="1"/>
</dbReference>
<keyword evidence="10" id="KW-1185">Reference proteome</keyword>
<dbReference type="AlphaFoldDB" id="A0A2P6NRH9"/>
<dbReference type="Pfam" id="PF02934">
    <property type="entry name" value="GatB_N"/>
    <property type="match status" value="1"/>
</dbReference>
<keyword evidence="4 7" id="KW-0067">ATP-binding</keyword>
<sequence length="502" mass="56863">MMINVLKGVNRPSLFSTVAPARWETVIGLEIHAQISSQSKLFSNAPNQTGIEGYFLPNSKVDLMDVALPGTLPVVNRHCVDCAIKTGLAINGQINRNSSFDRKHYFYCDLPHGYQITQQRSPIVKGGHIKFILPNHVEKKVEISHIQLEQDSGKSIHDQHPQLSLVDLNRAGVPLMEIVTGPDMRSSEEAGLFVTKLQELLRAIGTSSANMDLGEFRCDVNVSVHREDNHDSLGVRTELKNLNSIKFITKAIEYEAQRHIQLLEKGEQVKRETRFYDPSNNTTFSLRRKEDEVDYRFMPEPDIPPISLDEEYIENVKSTMPKLPDELREEYSKKGLGKDEIEVLLGTYGAVQYFEQAYPGRDPKRMALWITNDLLGHLKSSRTSIIDSVVQPHHLNQLLELVETNYITNAVAKEVLPIMLSGDHRHPKQIVDDNGWKQESNEEAIRVRALELIQTCPKEVQKYRGGNKRTLGFFVGTILKEQKGKANPQQVNDIMQALLDAE</sequence>
<dbReference type="InterPro" id="IPR003789">
    <property type="entry name" value="Asn/Gln_tRNA_amidoTrase-B-like"/>
</dbReference>
<dbReference type="EC" id="6.3.5.-" evidence="7"/>
<dbReference type="InParanoid" id="A0A2P6NRH9"/>
<evidence type="ECO:0000256" key="3">
    <source>
        <dbReference type="ARBA" id="ARBA00022741"/>
    </source>
</evidence>
<dbReference type="OrthoDB" id="1722066at2759"/>
<keyword evidence="2 7" id="KW-0436">Ligase</keyword>
<keyword evidence="5 7" id="KW-0648">Protein biosynthesis</keyword>
<gene>
    <name evidence="9" type="ORF">PROFUN_05207</name>
</gene>
<dbReference type="Pfam" id="PF02637">
    <property type="entry name" value="GatB_Yqey"/>
    <property type="match status" value="1"/>
</dbReference>
<dbReference type="STRING" id="1890364.A0A2P6NRH9"/>
<dbReference type="GO" id="GO:0032543">
    <property type="term" value="P:mitochondrial translation"/>
    <property type="evidence" value="ECO:0007669"/>
    <property type="project" value="UniProtKB-UniRule"/>
</dbReference>
<dbReference type="GO" id="GO:0070681">
    <property type="term" value="P:glutaminyl-tRNAGln biosynthesis via transamidation"/>
    <property type="evidence" value="ECO:0007669"/>
    <property type="project" value="UniProtKB-UniRule"/>
</dbReference>
<comment type="similarity">
    <text evidence="1 7">Belongs to the GatB/GatE family. GatB subfamily.</text>
</comment>
<dbReference type="NCBIfam" id="NF004012">
    <property type="entry name" value="PRK05477.1-2"/>
    <property type="match status" value="1"/>
</dbReference>
<dbReference type="InterPro" id="IPR017959">
    <property type="entry name" value="Asn/Gln-tRNA_amidoTrfase_suB/E"/>
</dbReference>
<name>A0A2P6NRH9_9EUKA</name>
<feature type="domain" description="Asn/Gln amidotransferase" evidence="8">
    <location>
        <begin position="352"/>
        <end position="499"/>
    </location>
</feature>
<dbReference type="GO" id="GO:0005524">
    <property type="term" value="F:ATP binding"/>
    <property type="evidence" value="ECO:0007669"/>
    <property type="project" value="UniProtKB-KW"/>
</dbReference>
<dbReference type="SUPFAM" id="SSF89095">
    <property type="entry name" value="GatB/YqeY motif"/>
    <property type="match status" value="1"/>
</dbReference>
<dbReference type="GO" id="GO:0030956">
    <property type="term" value="C:glutamyl-tRNA(Gln) amidotransferase complex"/>
    <property type="evidence" value="ECO:0007669"/>
    <property type="project" value="UniProtKB-UniRule"/>
</dbReference>
<dbReference type="InterPro" id="IPR017958">
    <property type="entry name" value="Gln-tRNA_amidoTrfase_suB_CS"/>
</dbReference>
<dbReference type="EMBL" id="MDYQ01000029">
    <property type="protein sequence ID" value="PRP86569.1"/>
    <property type="molecule type" value="Genomic_DNA"/>
</dbReference>
<evidence type="ECO:0000256" key="2">
    <source>
        <dbReference type="ARBA" id="ARBA00022598"/>
    </source>
</evidence>
<keyword evidence="3 7" id="KW-0547">Nucleotide-binding</keyword>
<dbReference type="InterPro" id="IPR014746">
    <property type="entry name" value="Gln_synth/guanido_kin_cat_dom"/>
</dbReference>
<reference evidence="9 10" key="1">
    <citation type="journal article" date="2018" name="Genome Biol. Evol.">
        <title>Multiple Roots of Fruiting Body Formation in Amoebozoa.</title>
        <authorList>
            <person name="Hillmann F."/>
            <person name="Forbes G."/>
            <person name="Novohradska S."/>
            <person name="Ferling I."/>
            <person name="Riege K."/>
            <person name="Groth M."/>
            <person name="Westermann M."/>
            <person name="Marz M."/>
            <person name="Spaller T."/>
            <person name="Winckler T."/>
            <person name="Schaap P."/>
            <person name="Glockner G."/>
        </authorList>
    </citation>
    <scope>NUCLEOTIDE SEQUENCE [LARGE SCALE GENOMIC DNA]</scope>
    <source>
        <strain evidence="9 10">Jena</strain>
    </source>
</reference>
<dbReference type="GO" id="GO:0005739">
    <property type="term" value="C:mitochondrion"/>
    <property type="evidence" value="ECO:0007669"/>
    <property type="project" value="UniProtKB-SubCell"/>
</dbReference>
<evidence type="ECO:0000313" key="10">
    <source>
        <dbReference type="Proteomes" id="UP000241769"/>
    </source>
</evidence>
<comment type="subcellular location">
    <subcellularLocation>
        <location evidence="7">Mitochondrion</location>
    </subcellularLocation>
</comment>
<dbReference type="HAMAP" id="MF_00121">
    <property type="entry name" value="GatB"/>
    <property type="match status" value="1"/>
</dbReference>
<dbReference type="InterPro" id="IPR006075">
    <property type="entry name" value="Asn/Gln-tRNA_Trfase_suB/E_cat"/>
</dbReference>
<dbReference type="PROSITE" id="PS01234">
    <property type="entry name" value="GATB"/>
    <property type="match status" value="1"/>
</dbReference>
<dbReference type="GO" id="GO:0050567">
    <property type="term" value="F:glutaminyl-tRNA synthase (glutamine-hydrolyzing) activity"/>
    <property type="evidence" value="ECO:0007669"/>
    <property type="project" value="UniProtKB-UniRule"/>
</dbReference>
<keyword evidence="7" id="KW-0496">Mitochondrion</keyword>
<comment type="catalytic activity">
    <reaction evidence="6 7">
        <text>L-glutamyl-tRNA(Gln) + L-glutamine + ATP + H2O = L-glutaminyl-tRNA(Gln) + L-glutamate + ADP + phosphate + H(+)</text>
        <dbReference type="Rhea" id="RHEA:17521"/>
        <dbReference type="Rhea" id="RHEA-COMP:9681"/>
        <dbReference type="Rhea" id="RHEA-COMP:9684"/>
        <dbReference type="ChEBI" id="CHEBI:15377"/>
        <dbReference type="ChEBI" id="CHEBI:15378"/>
        <dbReference type="ChEBI" id="CHEBI:29985"/>
        <dbReference type="ChEBI" id="CHEBI:30616"/>
        <dbReference type="ChEBI" id="CHEBI:43474"/>
        <dbReference type="ChEBI" id="CHEBI:58359"/>
        <dbReference type="ChEBI" id="CHEBI:78520"/>
        <dbReference type="ChEBI" id="CHEBI:78521"/>
        <dbReference type="ChEBI" id="CHEBI:456216"/>
    </reaction>
</comment>
<evidence type="ECO:0000256" key="7">
    <source>
        <dbReference type="HAMAP-Rule" id="MF_03147"/>
    </source>
</evidence>
<dbReference type="Proteomes" id="UP000241769">
    <property type="component" value="Unassembled WGS sequence"/>
</dbReference>
<dbReference type="InterPro" id="IPR023168">
    <property type="entry name" value="GatB_Yqey_C_2"/>
</dbReference>
<protein>
    <recommendedName>
        <fullName evidence="7">Glutamyl-tRNA(Gln) amidotransferase subunit B, mitochondrial</fullName>
        <shortName evidence="7">Glu-AdT subunit B</shortName>
        <ecNumber evidence="7">6.3.5.-</ecNumber>
    </recommendedName>
</protein>
<dbReference type="NCBIfam" id="TIGR00133">
    <property type="entry name" value="gatB"/>
    <property type="match status" value="1"/>
</dbReference>
<evidence type="ECO:0000256" key="4">
    <source>
        <dbReference type="ARBA" id="ARBA00022840"/>
    </source>
</evidence>
<dbReference type="Gene3D" id="1.10.10.410">
    <property type="match status" value="1"/>
</dbReference>
<evidence type="ECO:0000256" key="5">
    <source>
        <dbReference type="ARBA" id="ARBA00022917"/>
    </source>
</evidence>
<accession>A0A2P6NRH9</accession>
<evidence type="ECO:0000313" key="9">
    <source>
        <dbReference type="EMBL" id="PRP86569.1"/>
    </source>
</evidence>
<comment type="function">
    <text evidence="7">Allows the formation of correctly charged Gln-tRNA(Gln) through the transamidation of misacylated Glu-tRNA(Gln) in the mitochondria. The reaction takes place in the presence of glutamine and ATP through an activated gamma-phospho-Glu-tRNA(Gln).</text>
</comment>
<evidence type="ECO:0000256" key="6">
    <source>
        <dbReference type="ARBA" id="ARBA00047913"/>
    </source>
</evidence>
<dbReference type="PANTHER" id="PTHR11659">
    <property type="entry name" value="GLUTAMYL-TRNA GLN AMIDOTRANSFERASE SUBUNIT B MITOCHONDRIAL AND PROKARYOTIC PET112-RELATED"/>
    <property type="match status" value="1"/>
</dbReference>
<evidence type="ECO:0000259" key="8">
    <source>
        <dbReference type="SMART" id="SM00845"/>
    </source>
</evidence>
<dbReference type="InterPro" id="IPR018027">
    <property type="entry name" value="Asn/Gln_amidotransferase"/>
</dbReference>
<dbReference type="SMART" id="SM00845">
    <property type="entry name" value="GatB_Yqey"/>
    <property type="match status" value="1"/>
</dbReference>
<organism evidence="9 10">
    <name type="scientific">Planoprotostelium fungivorum</name>
    <dbReference type="NCBI Taxonomy" id="1890364"/>
    <lineage>
        <taxon>Eukaryota</taxon>
        <taxon>Amoebozoa</taxon>
        <taxon>Evosea</taxon>
        <taxon>Variosea</taxon>
        <taxon>Cavosteliida</taxon>
        <taxon>Cavosteliaceae</taxon>
        <taxon>Planoprotostelium</taxon>
    </lineage>
</organism>
<dbReference type="InterPro" id="IPR004413">
    <property type="entry name" value="GatB"/>
</dbReference>
<evidence type="ECO:0000256" key="1">
    <source>
        <dbReference type="ARBA" id="ARBA00005306"/>
    </source>
</evidence>
<proteinExistence type="inferred from homology"/>
<dbReference type="SUPFAM" id="SSF55931">
    <property type="entry name" value="Glutamine synthetase/guanido kinase"/>
    <property type="match status" value="1"/>
</dbReference>
<dbReference type="FunCoup" id="A0A2P6NRH9">
    <property type="interactions" value="173"/>
</dbReference>
<comment type="caution">
    <text evidence="9">The sequence shown here is derived from an EMBL/GenBank/DDBJ whole genome shotgun (WGS) entry which is preliminary data.</text>
</comment>
<comment type="subunit">
    <text evidence="7">Subunit of the heterotrimeric GatCAB amidotransferase (AdT) complex, composed of A, B and C subunits.</text>
</comment>
<dbReference type="NCBIfam" id="NF004014">
    <property type="entry name" value="PRK05477.1-4"/>
    <property type="match status" value="1"/>
</dbReference>